<name>A0A9P6Z9X8_9FUNG</name>
<gene>
    <name evidence="1" type="ORF">G6F50_002868</name>
</gene>
<sequence>MGSHPFYECPLRSSSLLIVNKEKQTIVTATDELLDILGYHESNQLLGKSIQLLNPIKKESFYLLKHKSTGYIPFEICIHHDPLANTVDLDYWLIHPVNITSQQNTVLGPVTILRLSPFGTIENAYPSIDFPQINSELQHRPIMSFVHESDVRQLCEKVSKTKYKSHHTLRVRWLDRSSHSSSNQNNFQWVMMTVMNAPRRLSCNSFDDLQSWPICVIRIVYESEQDIQGLRAPANYCWKTIWLDTLHGLVEQARSGSFELYRLVQSIHLALDQGKSYLVEFFAHALSYLLDFANELKYCYLSEMDKVECVKIKMENKKKNSKYSNIPSIRVYDNDTIYTIPFITKAFQPSNWTHYRKF</sequence>
<reference evidence="1 2" key="1">
    <citation type="journal article" date="2020" name="Microb. Genom.">
        <title>Genetic diversity of clinical and environmental Mucorales isolates obtained from an investigation of mucormycosis cases among solid organ transplant recipients.</title>
        <authorList>
            <person name="Nguyen M.H."/>
            <person name="Kaul D."/>
            <person name="Muto C."/>
            <person name="Cheng S.J."/>
            <person name="Richter R.A."/>
            <person name="Bruno V.M."/>
            <person name="Liu G."/>
            <person name="Beyhan S."/>
            <person name="Sundermann A.J."/>
            <person name="Mounaud S."/>
            <person name="Pasculle A.W."/>
            <person name="Nierman W.C."/>
            <person name="Driscoll E."/>
            <person name="Cumbie R."/>
            <person name="Clancy C.J."/>
            <person name="Dupont C.L."/>
        </authorList>
    </citation>
    <scope>NUCLEOTIDE SEQUENCE [LARGE SCALE GENOMIC DNA]</scope>
    <source>
        <strain evidence="1 2">GL24</strain>
    </source>
</reference>
<evidence type="ECO:0008006" key="3">
    <source>
        <dbReference type="Google" id="ProtNLM"/>
    </source>
</evidence>
<comment type="caution">
    <text evidence="1">The sequence shown here is derived from an EMBL/GenBank/DDBJ whole genome shotgun (WGS) entry which is preliminary data.</text>
</comment>
<accession>A0A9P6Z9X8</accession>
<dbReference type="EMBL" id="JAANIU010000287">
    <property type="protein sequence ID" value="KAG1573419.1"/>
    <property type="molecule type" value="Genomic_DNA"/>
</dbReference>
<dbReference type="AlphaFoldDB" id="A0A9P6Z9X8"/>
<dbReference type="Proteomes" id="UP000740926">
    <property type="component" value="Unassembled WGS sequence"/>
</dbReference>
<protein>
    <recommendedName>
        <fullName evidence="3">PAS domain-containing protein</fullName>
    </recommendedName>
</protein>
<dbReference type="OMA" id="GTIEHAY"/>
<evidence type="ECO:0000313" key="1">
    <source>
        <dbReference type="EMBL" id="KAG1573419.1"/>
    </source>
</evidence>
<proteinExistence type="predicted"/>
<keyword evidence="2" id="KW-1185">Reference proteome</keyword>
<evidence type="ECO:0000313" key="2">
    <source>
        <dbReference type="Proteomes" id="UP000740926"/>
    </source>
</evidence>
<organism evidence="1 2">
    <name type="scientific">Rhizopus delemar</name>
    <dbReference type="NCBI Taxonomy" id="936053"/>
    <lineage>
        <taxon>Eukaryota</taxon>
        <taxon>Fungi</taxon>
        <taxon>Fungi incertae sedis</taxon>
        <taxon>Mucoromycota</taxon>
        <taxon>Mucoromycotina</taxon>
        <taxon>Mucoromycetes</taxon>
        <taxon>Mucorales</taxon>
        <taxon>Mucorineae</taxon>
        <taxon>Rhizopodaceae</taxon>
        <taxon>Rhizopus</taxon>
    </lineage>
</organism>